<dbReference type="Proteomes" id="UP001293254">
    <property type="component" value="Unassembled WGS sequence"/>
</dbReference>
<dbReference type="EMBL" id="JACGWO010000001">
    <property type="protein sequence ID" value="KAK4440595.1"/>
    <property type="molecule type" value="Genomic_DNA"/>
</dbReference>
<keyword evidence="1" id="KW-0732">Signal</keyword>
<feature type="chain" id="PRO_5042127632" description="Pollen Ole e 1 allergen and extensin family protein" evidence="1">
    <location>
        <begin position="21"/>
        <end position="174"/>
    </location>
</feature>
<organism evidence="2 3">
    <name type="scientific">Sesamum alatum</name>
    <dbReference type="NCBI Taxonomy" id="300844"/>
    <lineage>
        <taxon>Eukaryota</taxon>
        <taxon>Viridiplantae</taxon>
        <taxon>Streptophyta</taxon>
        <taxon>Embryophyta</taxon>
        <taxon>Tracheophyta</taxon>
        <taxon>Spermatophyta</taxon>
        <taxon>Magnoliopsida</taxon>
        <taxon>eudicotyledons</taxon>
        <taxon>Gunneridae</taxon>
        <taxon>Pentapetalae</taxon>
        <taxon>asterids</taxon>
        <taxon>lamiids</taxon>
        <taxon>Lamiales</taxon>
        <taxon>Pedaliaceae</taxon>
        <taxon>Sesamum</taxon>
    </lineage>
</organism>
<dbReference type="Pfam" id="PF01190">
    <property type="entry name" value="Pollen_Ole_e_1"/>
    <property type="match status" value="1"/>
</dbReference>
<feature type="signal peptide" evidence="1">
    <location>
        <begin position="1"/>
        <end position="20"/>
    </location>
</feature>
<proteinExistence type="predicted"/>
<protein>
    <recommendedName>
        <fullName evidence="4">Pollen Ole e 1 allergen and extensin family protein</fullName>
    </recommendedName>
</protein>
<evidence type="ECO:0000313" key="2">
    <source>
        <dbReference type="EMBL" id="KAK4440595.1"/>
    </source>
</evidence>
<dbReference type="AlphaFoldDB" id="A0AAE1Z1L1"/>
<evidence type="ECO:0000256" key="1">
    <source>
        <dbReference type="SAM" id="SignalP"/>
    </source>
</evidence>
<name>A0AAE1Z1L1_9LAMI</name>
<reference evidence="2" key="1">
    <citation type="submission" date="2020-06" db="EMBL/GenBank/DDBJ databases">
        <authorList>
            <person name="Li T."/>
            <person name="Hu X."/>
            <person name="Zhang T."/>
            <person name="Song X."/>
            <person name="Zhang H."/>
            <person name="Dai N."/>
            <person name="Sheng W."/>
            <person name="Hou X."/>
            <person name="Wei L."/>
        </authorList>
    </citation>
    <scope>NUCLEOTIDE SEQUENCE</scope>
    <source>
        <strain evidence="2">3651</strain>
        <tissue evidence="2">Leaf</tissue>
    </source>
</reference>
<comment type="caution">
    <text evidence="2">The sequence shown here is derived from an EMBL/GenBank/DDBJ whole genome shotgun (WGS) entry which is preliminary data.</text>
</comment>
<evidence type="ECO:0008006" key="4">
    <source>
        <dbReference type="Google" id="ProtNLM"/>
    </source>
</evidence>
<evidence type="ECO:0000313" key="3">
    <source>
        <dbReference type="Proteomes" id="UP001293254"/>
    </source>
</evidence>
<accession>A0AAE1Z1L1</accession>
<keyword evidence="3" id="KW-1185">Reference proteome</keyword>
<reference evidence="2" key="2">
    <citation type="journal article" date="2024" name="Plant">
        <title>Genomic evolution and insights into agronomic trait innovations of Sesamum species.</title>
        <authorList>
            <person name="Miao H."/>
            <person name="Wang L."/>
            <person name="Qu L."/>
            <person name="Liu H."/>
            <person name="Sun Y."/>
            <person name="Le M."/>
            <person name="Wang Q."/>
            <person name="Wei S."/>
            <person name="Zheng Y."/>
            <person name="Lin W."/>
            <person name="Duan Y."/>
            <person name="Cao H."/>
            <person name="Xiong S."/>
            <person name="Wang X."/>
            <person name="Wei L."/>
            <person name="Li C."/>
            <person name="Ma Q."/>
            <person name="Ju M."/>
            <person name="Zhao R."/>
            <person name="Li G."/>
            <person name="Mu C."/>
            <person name="Tian Q."/>
            <person name="Mei H."/>
            <person name="Zhang T."/>
            <person name="Gao T."/>
            <person name="Zhang H."/>
        </authorList>
    </citation>
    <scope>NUCLEOTIDE SEQUENCE</scope>
    <source>
        <strain evidence="2">3651</strain>
    </source>
</reference>
<sequence>MGINQVLVAFFLLTLALANAESYTSHVLKGSVTCLDCPRRSDLSGIQVLVKCNKVKKLAMTYTEEDGKFETNLPSDSAQTTDPSNCMAKIMGGPHQLYVATKNSLVPVAKTGESGHFTTSKPLNFYRSCPVEGKCGGKDMGFGSGKTVDLPLPGEWGFPPTSYYVPYFPIIGIP</sequence>
<gene>
    <name evidence="2" type="ORF">Salat_0394400</name>
</gene>